<dbReference type="InterPro" id="IPR001810">
    <property type="entry name" value="F-box_dom"/>
</dbReference>
<organism evidence="2 3">
    <name type="scientific">Glarea lozoyensis (strain ATCC 20868 / MF5171)</name>
    <dbReference type="NCBI Taxonomy" id="1116229"/>
    <lineage>
        <taxon>Eukaryota</taxon>
        <taxon>Fungi</taxon>
        <taxon>Dikarya</taxon>
        <taxon>Ascomycota</taxon>
        <taxon>Pezizomycotina</taxon>
        <taxon>Leotiomycetes</taxon>
        <taxon>Helotiales</taxon>
        <taxon>Helotiaceae</taxon>
        <taxon>Glarea</taxon>
    </lineage>
</organism>
<dbReference type="PROSITE" id="PS50181">
    <property type="entry name" value="FBOX"/>
    <property type="match status" value="1"/>
</dbReference>
<reference evidence="2 3" key="1">
    <citation type="journal article" date="2013" name="BMC Genomics">
        <title>Genomics-driven discovery of the pneumocandin biosynthetic gene cluster in the fungus Glarea lozoyensis.</title>
        <authorList>
            <person name="Chen L."/>
            <person name="Yue Q."/>
            <person name="Zhang X."/>
            <person name="Xiang M."/>
            <person name="Wang C."/>
            <person name="Li S."/>
            <person name="Che Y."/>
            <person name="Ortiz-Lopez F.J."/>
            <person name="Bills G.F."/>
            <person name="Liu X."/>
            <person name="An Z."/>
        </authorList>
    </citation>
    <scope>NUCLEOTIDE SEQUENCE [LARGE SCALE GENOMIC DNA]</scope>
    <source>
        <strain evidence="3">ATCC 20868 / MF5171</strain>
    </source>
</reference>
<accession>S3DCI2</accession>
<dbReference type="Proteomes" id="UP000016922">
    <property type="component" value="Unassembled WGS sequence"/>
</dbReference>
<dbReference type="OMA" id="FWICEHF"/>
<dbReference type="EMBL" id="KE145354">
    <property type="protein sequence ID" value="EPE35435.1"/>
    <property type="molecule type" value="Genomic_DNA"/>
</dbReference>
<gene>
    <name evidence="2" type="ORF">GLAREA_11134</name>
</gene>
<dbReference type="OrthoDB" id="3766406at2759"/>
<feature type="domain" description="F-box" evidence="1">
    <location>
        <begin position="40"/>
        <end position="88"/>
    </location>
</feature>
<dbReference type="RefSeq" id="XP_008077514.1">
    <property type="nucleotide sequence ID" value="XM_008079323.1"/>
</dbReference>
<dbReference type="KEGG" id="glz:GLAREA_11134"/>
<dbReference type="HOGENOM" id="CLU_048626_0_0_1"/>
<evidence type="ECO:0000259" key="1">
    <source>
        <dbReference type="PROSITE" id="PS50181"/>
    </source>
</evidence>
<sequence>MPIAQLVLAKLKMLGIRNDNEESTKSSILDRLQPDADTTPPLLSQLPNELLLQITDLLPDEAVLSLGLSCKTLYTRLALQYSQSLLRADQSVINKFLHILERDLPTHILCPSCMKFYLMFAEVAHRLPWISWERVLGSHPPKQHRPRLCWYEDRRYDAAQWLSYNFSPTVFRMTMKLHSQGLDNGKHLGVLSSREEFASYGHRQRRTSMVKVRNGVLLFREQKVFLVPTSWPLPIPNKYHIYPPRLAVCPHYNFQTMKSIHKAGIHIPYSKGLQNYQNKQGIVSCDYCHTEFRVDFKSCEHCNAMIITRWLDLGDGKDPKDLKWLRHFQNSSKGTKVVFQRGAISAAFEQDQSEFVCDKDLDTEGLQRRFCKNPGNPPKGPRIRASEYSDWGYEGWTGFSPSLDEIPRDYKIQDGKSVSLRTGKARI</sequence>
<evidence type="ECO:0000313" key="3">
    <source>
        <dbReference type="Proteomes" id="UP000016922"/>
    </source>
</evidence>
<protein>
    <recommendedName>
        <fullName evidence="1">F-box domain-containing protein</fullName>
    </recommendedName>
</protein>
<proteinExistence type="predicted"/>
<dbReference type="AlphaFoldDB" id="S3DCI2"/>
<name>S3DCI2_GLAL2</name>
<keyword evidence="3" id="KW-1185">Reference proteome</keyword>
<dbReference type="GeneID" id="19470176"/>
<dbReference type="eggNOG" id="ENOG502TD95">
    <property type="taxonomic scope" value="Eukaryota"/>
</dbReference>
<evidence type="ECO:0000313" key="2">
    <source>
        <dbReference type="EMBL" id="EPE35435.1"/>
    </source>
</evidence>
<dbReference type="CDD" id="cd09917">
    <property type="entry name" value="F-box_SF"/>
    <property type="match status" value="1"/>
</dbReference>